<organism evidence="5 6">
    <name type="scientific">Oceanobacter antarcticus</name>
    <dbReference type="NCBI Taxonomy" id="3133425"/>
    <lineage>
        <taxon>Bacteria</taxon>
        <taxon>Pseudomonadati</taxon>
        <taxon>Pseudomonadota</taxon>
        <taxon>Gammaproteobacteria</taxon>
        <taxon>Oceanospirillales</taxon>
        <taxon>Oceanospirillaceae</taxon>
        <taxon>Oceanobacter</taxon>
    </lineage>
</organism>
<dbReference type="Proteomes" id="UP001620597">
    <property type="component" value="Unassembled WGS sequence"/>
</dbReference>
<evidence type="ECO:0000313" key="6">
    <source>
        <dbReference type="Proteomes" id="UP001620597"/>
    </source>
</evidence>
<dbReference type="EMBL" id="JBBKTX010000014">
    <property type="protein sequence ID" value="MFK4753251.1"/>
    <property type="molecule type" value="Genomic_DNA"/>
</dbReference>
<evidence type="ECO:0000256" key="3">
    <source>
        <dbReference type="PROSITE-ProRule" id="PRU00339"/>
    </source>
</evidence>
<dbReference type="PROSITE" id="PS50005">
    <property type="entry name" value="TPR"/>
    <property type="match status" value="2"/>
</dbReference>
<feature type="repeat" description="TPR" evidence="3">
    <location>
        <begin position="534"/>
        <end position="567"/>
    </location>
</feature>
<protein>
    <submittedName>
        <fullName evidence="5">Tetratricopeptide repeat protein</fullName>
    </submittedName>
</protein>
<reference evidence="5 6" key="1">
    <citation type="submission" date="2024-03" db="EMBL/GenBank/DDBJ databases">
        <title>High-quality draft genome sequence of Oceanobacter sp. wDCs-4.</title>
        <authorList>
            <person name="Dong C."/>
        </authorList>
    </citation>
    <scope>NUCLEOTIDE SEQUENCE [LARGE SCALE GENOMIC DNA]</scope>
    <source>
        <strain evidence="6">wDCs-4</strain>
    </source>
</reference>
<dbReference type="InterPro" id="IPR019734">
    <property type="entry name" value="TPR_rpt"/>
</dbReference>
<name>A0ABW8NJV6_9GAMM</name>
<dbReference type="RefSeq" id="WP_416206313.1">
    <property type="nucleotide sequence ID" value="NZ_JBBKTX010000014.1"/>
</dbReference>
<keyword evidence="6" id="KW-1185">Reference proteome</keyword>
<dbReference type="PANTHER" id="PTHR45586">
    <property type="entry name" value="TPR REPEAT-CONTAINING PROTEIN PA4667"/>
    <property type="match status" value="1"/>
</dbReference>
<keyword evidence="1" id="KW-0677">Repeat</keyword>
<dbReference type="Pfam" id="PF13432">
    <property type="entry name" value="TPR_16"/>
    <property type="match status" value="1"/>
</dbReference>
<feature type="repeat" description="TPR" evidence="3">
    <location>
        <begin position="227"/>
        <end position="260"/>
    </location>
</feature>
<accession>A0ABW8NJV6</accession>
<proteinExistence type="predicted"/>
<dbReference type="SUPFAM" id="SSF48452">
    <property type="entry name" value="TPR-like"/>
    <property type="match status" value="3"/>
</dbReference>
<dbReference type="Pfam" id="PF13174">
    <property type="entry name" value="TPR_6"/>
    <property type="match status" value="1"/>
</dbReference>
<evidence type="ECO:0000256" key="2">
    <source>
        <dbReference type="ARBA" id="ARBA00022803"/>
    </source>
</evidence>
<evidence type="ECO:0000256" key="1">
    <source>
        <dbReference type="ARBA" id="ARBA00022737"/>
    </source>
</evidence>
<gene>
    <name evidence="5" type="ORF">WG929_12585</name>
</gene>
<dbReference type="SMART" id="SM00028">
    <property type="entry name" value="TPR"/>
    <property type="match status" value="6"/>
</dbReference>
<dbReference type="InterPro" id="IPR051012">
    <property type="entry name" value="CellSynth/LPSAsmb/PSIAsmb"/>
</dbReference>
<sequence length="617" mass="68001">MFTPSLTAVPNAAPLLHPASSKRASLAQLLLTGILLGGVLSGCATQKAQPEDQATEPSLNDTATAGTTTAATQAESAAIEPKPKPASFSQGELLELLSAEFAGQRQQFERARDGYLAAAERTGNPQIAARAAQVSQYMGSYPQATQAARIWLAAEPDNPEVHWQLAQLYMSQRLFLNALEHLSVLQDLTGDSHYELLASTASLGAESDRKKLLDALSQRLVTTPNNPSLWTAAGILEQSLGNNTSALNHYNQALTLAPDSLPAAVFKARMLASGADKRAALTWVDQVLVQHPDHKGMEVLRARLLLNTDQTEAARQAFEDLHRSYPGDHTILLSLGLIEFELELNQDSYNHLLGLLETGAHQPQALYYLGQLSERLGKPDQALSYYAQVEDSREFMPAHLNAAALLAEQQGIQRAVDYLTALRQSHPDKHNELMVLEASLLTDYGHFQGALDRYTHLIDNNPNDAKVIYYRALVAERMNNLPLMEQDLERVIELQPDNADALNALGYTLVDRLHRIEDALPLLKRALVLRPNSPAIIDSLGWAYFKLGDYQQAEPLLQRAFNIVADHEIAAHYGELLWVTGAQQQARKVWRTGLREHADSAIIRATLQRLKVEMDAE</sequence>
<dbReference type="PANTHER" id="PTHR45586:SF1">
    <property type="entry name" value="LIPOPOLYSACCHARIDE ASSEMBLY PROTEIN B"/>
    <property type="match status" value="1"/>
</dbReference>
<evidence type="ECO:0000313" key="5">
    <source>
        <dbReference type="EMBL" id="MFK4753251.1"/>
    </source>
</evidence>
<feature type="compositionally biased region" description="Low complexity" evidence="4">
    <location>
        <begin position="62"/>
        <end position="78"/>
    </location>
</feature>
<dbReference type="InterPro" id="IPR011990">
    <property type="entry name" value="TPR-like_helical_dom_sf"/>
</dbReference>
<feature type="region of interest" description="Disordered" evidence="4">
    <location>
        <begin position="47"/>
        <end position="86"/>
    </location>
</feature>
<comment type="caution">
    <text evidence="5">The sequence shown here is derived from an EMBL/GenBank/DDBJ whole genome shotgun (WGS) entry which is preliminary data.</text>
</comment>
<keyword evidence="2 3" id="KW-0802">TPR repeat</keyword>
<evidence type="ECO:0000256" key="4">
    <source>
        <dbReference type="SAM" id="MobiDB-lite"/>
    </source>
</evidence>
<dbReference type="Gene3D" id="1.25.40.10">
    <property type="entry name" value="Tetratricopeptide repeat domain"/>
    <property type="match status" value="3"/>
</dbReference>
<dbReference type="Pfam" id="PF14559">
    <property type="entry name" value="TPR_19"/>
    <property type="match status" value="1"/>
</dbReference>